<comment type="caution">
    <text evidence="2">The sequence shown here is derived from an EMBL/GenBank/DDBJ whole genome shotgun (WGS) entry which is preliminary data.</text>
</comment>
<gene>
    <name evidence="2" type="ORF">QE399_002636</name>
</gene>
<organism evidence="2 3">
    <name type="scientific">Paracidovorax wautersii</name>
    <dbReference type="NCBI Taxonomy" id="1177982"/>
    <lineage>
        <taxon>Bacteria</taxon>
        <taxon>Pseudomonadati</taxon>
        <taxon>Pseudomonadota</taxon>
        <taxon>Betaproteobacteria</taxon>
        <taxon>Burkholderiales</taxon>
        <taxon>Comamonadaceae</taxon>
        <taxon>Paracidovorax</taxon>
    </lineage>
</organism>
<sequence>MSALPANTLKWFSQNQVIFSCNCAGEYTARSTKRRSASRCRVRRSRWYASCAALRASSFGSFFRACWRACRSMARVSIGVRVMAMASIWAWASGGKGACGAGRSRAATVAEGPMRCSLSSDAALAPQVSRSSRRTPSAGERGASRRLSAASAPGGAASVSPAAPHRPTAAVVSHWRRPSTPAPARPTGPAAAAAAVRTAAFTENSMVLEEECLLGRMVRRSVLRRKGRARVLPGLHRCIAL</sequence>
<name>A0ABU1ICM9_9BURK</name>
<dbReference type="EMBL" id="JAVIZX010000001">
    <property type="protein sequence ID" value="MDR6214947.1"/>
    <property type="molecule type" value="Genomic_DNA"/>
</dbReference>
<dbReference type="Proteomes" id="UP001267710">
    <property type="component" value="Unassembled WGS sequence"/>
</dbReference>
<keyword evidence="3" id="KW-1185">Reference proteome</keyword>
<protein>
    <submittedName>
        <fullName evidence="2">Uncharacterized protein</fullName>
    </submittedName>
</protein>
<evidence type="ECO:0000256" key="1">
    <source>
        <dbReference type="SAM" id="MobiDB-lite"/>
    </source>
</evidence>
<proteinExistence type="predicted"/>
<reference evidence="2 3" key="1">
    <citation type="submission" date="2023-08" db="EMBL/GenBank/DDBJ databases">
        <title>Functional and genomic diversity of the sorghum phyllosphere microbiome.</title>
        <authorList>
            <person name="Shade A."/>
        </authorList>
    </citation>
    <scope>NUCLEOTIDE SEQUENCE [LARGE SCALE GENOMIC DNA]</scope>
    <source>
        <strain evidence="2 3">SORGH_AS_0335</strain>
    </source>
</reference>
<evidence type="ECO:0000313" key="2">
    <source>
        <dbReference type="EMBL" id="MDR6214947.1"/>
    </source>
</evidence>
<feature type="region of interest" description="Disordered" evidence="1">
    <location>
        <begin position="121"/>
        <end position="190"/>
    </location>
</feature>
<evidence type="ECO:0000313" key="3">
    <source>
        <dbReference type="Proteomes" id="UP001267710"/>
    </source>
</evidence>
<feature type="compositionally biased region" description="Low complexity" evidence="1">
    <location>
        <begin position="137"/>
        <end position="163"/>
    </location>
</feature>
<accession>A0ABU1ICM9</accession>